<dbReference type="AlphaFoldDB" id="A0A5N7BND8"/>
<feature type="repeat" description="Solcar" evidence="9">
    <location>
        <begin position="233"/>
        <end position="322"/>
    </location>
</feature>
<keyword evidence="4 9" id="KW-0812">Transmembrane</keyword>
<dbReference type="OrthoDB" id="250329at2759"/>
<organism evidence="12 13">
    <name type="scientific">Aspergillus bertholletiae</name>
    <dbReference type="NCBI Taxonomy" id="1226010"/>
    <lineage>
        <taxon>Eukaryota</taxon>
        <taxon>Fungi</taxon>
        <taxon>Dikarya</taxon>
        <taxon>Ascomycota</taxon>
        <taxon>Pezizomycotina</taxon>
        <taxon>Eurotiomycetes</taxon>
        <taxon>Eurotiomycetidae</taxon>
        <taxon>Eurotiales</taxon>
        <taxon>Aspergillaceae</taxon>
        <taxon>Aspergillus</taxon>
        <taxon>Aspergillus subgen. Circumdati</taxon>
    </lineage>
</organism>
<evidence type="ECO:0000256" key="5">
    <source>
        <dbReference type="ARBA" id="ARBA00022737"/>
    </source>
</evidence>
<feature type="transmembrane region" description="Helical" evidence="11">
    <location>
        <begin position="234"/>
        <end position="254"/>
    </location>
</feature>
<evidence type="ECO:0000313" key="13">
    <source>
        <dbReference type="Proteomes" id="UP000326198"/>
    </source>
</evidence>
<evidence type="ECO:0000256" key="6">
    <source>
        <dbReference type="ARBA" id="ARBA00022792"/>
    </source>
</evidence>
<keyword evidence="8 9" id="KW-0472">Membrane</keyword>
<evidence type="ECO:0000256" key="8">
    <source>
        <dbReference type="ARBA" id="ARBA00023136"/>
    </source>
</evidence>
<feature type="repeat" description="Solcar" evidence="9">
    <location>
        <begin position="3"/>
        <end position="88"/>
    </location>
</feature>
<keyword evidence="5" id="KW-0677">Repeat</keyword>
<protein>
    <submittedName>
        <fullName evidence="12">Mitochondrial carrier domain-containing protein</fullName>
    </submittedName>
</protein>
<dbReference type="SUPFAM" id="SSF103506">
    <property type="entry name" value="Mitochondrial carrier"/>
    <property type="match status" value="1"/>
</dbReference>
<sequence length="336" mass="36680">MSAEPLSILLASTTASLSLDLFIHPLDTIKTRVQSREYSQFLRTNTGTSIWRHPGIFRGLYQGIASVTAASFPAAGAFFITYEHAQLGLQVLHEKLGTQESSSAQLFSNFCAASVAELAACGVFAPADALKHNAQMIQPHQLDASAGAAGRRRIGGLAQKATRLAFKKFINPRQLWSGYPALVAHSLPVSAIQMPLYEAFRHRIFEYRRGAREGGLEGPRDHRKKQAHLTMREAAATAAISAAVSGSIASVLTAPMDIIRTRIMLDAADTTAPQKKRMINAVREIIRTDGPRGLFRGCAINTFMAAVGSGLYFGLYESTKWWLSSDSIEEDRIMLE</sequence>
<proteinExistence type="inferred from homology"/>
<dbReference type="Pfam" id="PF00153">
    <property type="entry name" value="Mito_carr"/>
    <property type="match status" value="3"/>
</dbReference>
<dbReference type="InterPro" id="IPR023395">
    <property type="entry name" value="MCP_dom_sf"/>
</dbReference>
<keyword evidence="13" id="KW-1185">Reference proteome</keyword>
<dbReference type="PANTHER" id="PTHR45667">
    <property type="entry name" value="S-ADENOSYLMETHIONINE MITOCHONDRIAL CARRIER PROTEIN"/>
    <property type="match status" value="1"/>
</dbReference>
<evidence type="ECO:0000256" key="9">
    <source>
        <dbReference type="PROSITE-ProRule" id="PRU00282"/>
    </source>
</evidence>
<keyword evidence="7 11" id="KW-1133">Transmembrane helix</keyword>
<comment type="similarity">
    <text evidence="2 10">Belongs to the mitochondrial carrier (TC 2.A.29) family.</text>
</comment>
<dbReference type="EMBL" id="ML736155">
    <property type="protein sequence ID" value="KAE8383344.1"/>
    <property type="molecule type" value="Genomic_DNA"/>
</dbReference>
<feature type="repeat" description="Solcar" evidence="9">
    <location>
        <begin position="104"/>
        <end position="203"/>
    </location>
</feature>
<dbReference type="PROSITE" id="PS50920">
    <property type="entry name" value="SOLCAR"/>
    <property type="match status" value="3"/>
</dbReference>
<evidence type="ECO:0000256" key="3">
    <source>
        <dbReference type="ARBA" id="ARBA00022448"/>
    </source>
</evidence>
<evidence type="ECO:0000256" key="10">
    <source>
        <dbReference type="RuleBase" id="RU000488"/>
    </source>
</evidence>
<name>A0A5N7BND8_9EURO</name>
<keyword evidence="6" id="KW-0496">Mitochondrion</keyword>
<comment type="subcellular location">
    <subcellularLocation>
        <location evidence="1">Membrane</location>
        <topology evidence="1">Multi-pass membrane protein</topology>
    </subcellularLocation>
</comment>
<reference evidence="12 13" key="1">
    <citation type="submission" date="2019-04" db="EMBL/GenBank/DDBJ databases">
        <title>Friends and foes A comparative genomics studyof 23 Aspergillus species from section Flavi.</title>
        <authorList>
            <consortium name="DOE Joint Genome Institute"/>
            <person name="Kjaerbolling I."/>
            <person name="Vesth T."/>
            <person name="Frisvad J.C."/>
            <person name="Nybo J.L."/>
            <person name="Theobald S."/>
            <person name="Kildgaard S."/>
            <person name="Isbrandt T."/>
            <person name="Kuo A."/>
            <person name="Sato A."/>
            <person name="Lyhne E.K."/>
            <person name="Kogle M.E."/>
            <person name="Wiebenga A."/>
            <person name="Kun R.S."/>
            <person name="Lubbers R.J."/>
            <person name="Makela M.R."/>
            <person name="Barry K."/>
            <person name="Chovatia M."/>
            <person name="Clum A."/>
            <person name="Daum C."/>
            <person name="Haridas S."/>
            <person name="He G."/>
            <person name="LaButti K."/>
            <person name="Lipzen A."/>
            <person name="Mondo S."/>
            <person name="Riley R."/>
            <person name="Salamov A."/>
            <person name="Simmons B.A."/>
            <person name="Magnuson J.K."/>
            <person name="Henrissat B."/>
            <person name="Mortensen U.H."/>
            <person name="Larsen T.O."/>
            <person name="Devries R.P."/>
            <person name="Grigoriev I.V."/>
            <person name="Machida M."/>
            <person name="Baker S.E."/>
            <person name="Andersen M.R."/>
        </authorList>
    </citation>
    <scope>NUCLEOTIDE SEQUENCE [LARGE SCALE GENOMIC DNA]</scope>
    <source>
        <strain evidence="12 13">IBT 29228</strain>
    </source>
</reference>
<accession>A0A5N7BND8</accession>
<gene>
    <name evidence="12" type="ORF">BDV26DRAFT_251549</name>
</gene>
<evidence type="ECO:0000256" key="2">
    <source>
        <dbReference type="ARBA" id="ARBA00006375"/>
    </source>
</evidence>
<keyword evidence="6" id="KW-0999">Mitochondrion inner membrane</keyword>
<evidence type="ECO:0000313" key="12">
    <source>
        <dbReference type="EMBL" id="KAE8383344.1"/>
    </source>
</evidence>
<dbReference type="InterPro" id="IPR018108">
    <property type="entry name" value="MCP_transmembrane"/>
</dbReference>
<keyword evidence="3 10" id="KW-0813">Transport</keyword>
<evidence type="ECO:0000256" key="7">
    <source>
        <dbReference type="ARBA" id="ARBA00022989"/>
    </source>
</evidence>
<evidence type="ECO:0000256" key="4">
    <source>
        <dbReference type="ARBA" id="ARBA00022692"/>
    </source>
</evidence>
<dbReference type="Gene3D" id="1.50.40.10">
    <property type="entry name" value="Mitochondrial carrier domain"/>
    <property type="match status" value="2"/>
</dbReference>
<feature type="transmembrane region" description="Helical" evidence="11">
    <location>
        <begin position="293"/>
        <end position="315"/>
    </location>
</feature>
<dbReference type="Proteomes" id="UP000326198">
    <property type="component" value="Unassembled WGS sequence"/>
</dbReference>
<evidence type="ECO:0000256" key="11">
    <source>
        <dbReference type="SAM" id="Phobius"/>
    </source>
</evidence>
<evidence type="ECO:0000256" key="1">
    <source>
        <dbReference type="ARBA" id="ARBA00004141"/>
    </source>
</evidence>
<dbReference type="GO" id="GO:0016020">
    <property type="term" value="C:membrane"/>
    <property type="evidence" value="ECO:0007669"/>
    <property type="project" value="UniProtKB-SubCell"/>
</dbReference>